<dbReference type="Pfam" id="PF08447">
    <property type="entry name" value="PAS_3"/>
    <property type="match status" value="1"/>
</dbReference>
<dbReference type="CDD" id="cd11386">
    <property type="entry name" value="MCP_signal"/>
    <property type="match status" value="1"/>
</dbReference>
<dbReference type="InterPro" id="IPR035965">
    <property type="entry name" value="PAS-like_dom_sf"/>
</dbReference>
<organism evidence="5 6">
    <name type="scientific">Vibrio toranzoniae</name>
    <dbReference type="NCBI Taxonomy" id="1194427"/>
    <lineage>
        <taxon>Bacteria</taxon>
        <taxon>Pseudomonadati</taxon>
        <taxon>Pseudomonadota</taxon>
        <taxon>Gammaproteobacteria</taxon>
        <taxon>Vibrionales</taxon>
        <taxon>Vibrionaceae</taxon>
        <taxon>Vibrio</taxon>
    </lineage>
</organism>
<accession>A0A120DHJ0</accession>
<evidence type="ECO:0000259" key="3">
    <source>
        <dbReference type="PROSITE" id="PS50112"/>
    </source>
</evidence>
<dbReference type="InterPro" id="IPR000014">
    <property type="entry name" value="PAS"/>
</dbReference>
<dbReference type="AlphaFoldDB" id="A0A120DHJ0"/>
<dbReference type="InterPro" id="IPR000700">
    <property type="entry name" value="PAS-assoc_C"/>
</dbReference>
<keyword evidence="1" id="KW-0807">Transducer</keyword>
<gene>
    <name evidence="5" type="ORF">APQ14_00915</name>
</gene>
<feature type="domain" description="Methyl-accepting transducer" evidence="2">
    <location>
        <begin position="240"/>
        <end position="431"/>
    </location>
</feature>
<dbReference type="CDD" id="cd00130">
    <property type="entry name" value="PAS"/>
    <property type="match status" value="2"/>
</dbReference>
<feature type="domain" description="PAC" evidence="4">
    <location>
        <begin position="208"/>
        <end position="260"/>
    </location>
</feature>
<evidence type="ECO:0000259" key="2">
    <source>
        <dbReference type="PROSITE" id="PS50111"/>
    </source>
</evidence>
<dbReference type="PROSITE" id="PS50111">
    <property type="entry name" value="CHEMOTAXIS_TRANSDUC_2"/>
    <property type="match status" value="1"/>
</dbReference>
<dbReference type="GO" id="GO:0016020">
    <property type="term" value="C:membrane"/>
    <property type="evidence" value="ECO:0007669"/>
    <property type="project" value="InterPro"/>
</dbReference>
<feature type="domain" description="PAS" evidence="3">
    <location>
        <begin position="151"/>
        <end position="181"/>
    </location>
</feature>
<reference evidence="5 6" key="1">
    <citation type="submission" date="2015-11" db="EMBL/GenBank/DDBJ databases">
        <title>Draft WGS of Vibrio toranzoniae.</title>
        <authorList>
            <person name="Lasa A."/>
            <person name="Romalde J.L."/>
        </authorList>
    </citation>
    <scope>NUCLEOTIDE SEQUENCE [LARGE SCALE GENOMIC DNA]</scope>
    <source>
        <strain evidence="5 6">Vb 10.8</strain>
    </source>
</reference>
<dbReference type="Pfam" id="PF00015">
    <property type="entry name" value="MCPsignal"/>
    <property type="match status" value="1"/>
</dbReference>
<dbReference type="PANTHER" id="PTHR24422">
    <property type="entry name" value="CHEMOTAXIS PROTEIN METHYLTRANSFERASE"/>
    <property type="match status" value="1"/>
</dbReference>
<dbReference type="GeneID" id="300177263"/>
<dbReference type="EMBL" id="LMXU01000002">
    <property type="protein sequence ID" value="KWU02541.1"/>
    <property type="molecule type" value="Genomic_DNA"/>
</dbReference>
<evidence type="ECO:0000259" key="4">
    <source>
        <dbReference type="PROSITE" id="PS50113"/>
    </source>
</evidence>
<keyword evidence="6" id="KW-1185">Reference proteome</keyword>
<protein>
    <submittedName>
        <fullName evidence="5">Chemotaxis protein</fullName>
    </submittedName>
</protein>
<dbReference type="InterPro" id="IPR004089">
    <property type="entry name" value="MCPsignal_dom"/>
</dbReference>
<dbReference type="SUPFAM" id="SSF55785">
    <property type="entry name" value="PYP-like sensor domain (PAS domain)"/>
    <property type="match status" value="2"/>
</dbReference>
<dbReference type="InterPro" id="IPR001610">
    <property type="entry name" value="PAC"/>
</dbReference>
<dbReference type="PROSITE" id="PS50113">
    <property type="entry name" value="PAC"/>
    <property type="match status" value="2"/>
</dbReference>
<evidence type="ECO:0000313" key="5">
    <source>
        <dbReference type="EMBL" id="KWU02541.1"/>
    </source>
</evidence>
<feature type="domain" description="PAC" evidence="4">
    <location>
        <begin position="88"/>
        <end position="140"/>
    </location>
</feature>
<dbReference type="Pfam" id="PF13426">
    <property type="entry name" value="PAS_9"/>
    <property type="match status" value="1"/>
</dbReference>
<sequence length="431" mass="47590">MFFTKKQKPEIKPSHSDNVYQSLKKHVAWIEFTPEGVIQDASAPFLTLVGYSLDEVKGQHHKMLCTDSYIRSSLYQSFWRDLANGVSKEGTFERVNKQGDTVVLEATYLPIKNSDGRVTGVAKLASDITEINEQNKKNDALFSALDKSQAIIEFDPEGTILTANSNFLNVLGYQESQVVGKHHRMFCFEEFYDNNPHFWQELQKGQVKSGLFQRRNSNGASIWIEASYNPIMNEAGKVVKIVKLASNITDRIERSHAIAEASEVAYSTSLETAQIALEGSKLLADSVEVSLTVSQQAASTSQKVHSLNGSSKSIQNIVATIQEIAARTNLLALNAAIEAARAGEYGRGFAVVADEVRQLASRTSDSTNEIIKVVEENQQLINEVTNMMTEMSSITEEGNAKITEVSTVMDEIHKGAENVSSTVMNLSNSQH</sequence>
<dbReference type="InterPro" id="IPR013655">
    <property type="entry name" value="PAS_fold_3"/>
</dbReference>
<dbReference type="InterPro" id="IPR050903">
    <property type="entry name" value="Bact_Chemotaxis_MeTrfase"/>
</dbReference>
<dbReference type="SMART" id="SM00086">
    <property type="entry name" value="PAC"/>
    <property type="match status" value="2"/>
</dbReference>
<dbReference type="SUPFAM" id="SSF58104">
    <property type="entry name" value="Methyl-accepting chemotaxis protein (MCP) signaling domain"/>
    <property type="match status" value="1"/>
</dbReference>
<evidence type="ECO:0000256" key="1">
    <source>
        <dbReference type="PROSITE-ProRule" id="PRU00284"/>
    </source>
</evidence>
<dbReference type="RefSeq" id="WP_060467007.1">
    <property type="nucleotide sequence ID" value="NZ_AP025514.1"/>
</dbReference>
<dbReference type="Proteomes" id="UP000057389">
    <property type="component" value="Unassembled WGS sequence"/>
</dbReference>
<dbReference type="PROSITE" id="PS50112">
    <property type="entry name" value="PAS"/>
    <property type="match status" value="1"/>
</dbReference>
<comment type="caution">
    <text evidence="5">The sequence shown here is derived from an EMBL/GenBank/DDBJ whole genome shotgun (WGS) entry which is preliminary data.</text>
</comment>
<dbReference type="Gene3D" id="1.10.287.950">
    <property type="entry name" value="Methyl-accepting chemotaxis protein"/>
    <property type="match status" value="1"/>
</dbReference>
<dbReference type="GO" id="GO:0006935">
    <property type="term" value="P:chemotaxis"/>
    <property type="evidence" value="ECO:0007669"/>
    <property type="project" value="UniProtKB-ARBA"/>
</dbReference>
<dbReference type="Gene3D" id="3.30.450.20">
    <property type="entry name" value="PAS domain"/>
    <property type="match status" value="2"/>
</dbReference>
<dbReference type="NCBIfam" id="TIGR00229">
    <property type="entry name" value="sensory_box"/>
    <property type="match status" value="2"/>
</dbReference>
<name>A0A120DHJ0_9VIBR</name>
<dbReference type="SMART" id="SM00283">
    <property type="entry name" value="MA"/>
    <property type="match status" value="1"/>
</dbReference>
<dbReference type="OrthoDB" id="9765776at2"/>
<dbReference type="GO" id="GO:0007165">
    <property type="term" value="P:signal transduction"/>
    <property type="evidence" value="ECO:0007669"/>
    <property type="project" value="UniProtKB-KW"/>
</dbReference>
<dbReference type="SMART" id="SM00091">
    <property type="entry name" value="PAS"/>
    <property type="match status" value="2"/>
</dbReference>
<dbReference type="PANTHER" id="PTHR24422:SF10">
    <property type="entry name" value="CHEMOTAXIS PROTEIN METHYLTRANSFERASE 2"/>
    <property type="match status" value="1"/>
</dbReference>
<evidence type="ECO:0000313" key="6">
    <source>
        <dbReference type="Proteomes" id="UP000057389"/>
    </source>
</evidence>
<proteinExistence type="predicted"/>